<dbReference type="Proteomes" id="UP000594262">
    <property type="component" value="Unplaced"/>
</dbReference>
<name>A0A7M5WVD9_9CNID</name>
<dbReference type="SUPFAM" id="SSF48452">
    <property type="entry name" value="TPR-like"/>
    <property type="match status" value="1"/>
</dbReference>
<dbReference type="PANTHER" id="PTHR46014">
    <property type="entry name" value="TETRATRICOPEPTIDE REPEAT PROTEIN 1"/>
    <property type="match status" value="1"/>
</dbReference>
<protein>
    <submittedName>
        <fullName evidence="3">Uncharacterized protein</fullName>
    </submittedName>
</protein>
<keyword evidence="1" id="KW-0802">TPR repeat</keyword>
<reference evidence="3" key="1">
    <citation type="submission" date="2021-01" db="UniProtKB">
        <authorList>
            <consortium name="EnsemblMetazoa"/>
        </authorList>
    </citation>
    <scope>IDENTIFICATION</scope>
</reference>
<accession>A0A7M5WVD9</accession>
<proteinExistence type="predicted"/>
<dbReference type="SMART" id="SM00028">
    <property type="entry name" value="TPR"/>
    <property type="match status" value="3"/>
</dbReference>
<dbReference type="InterPro" id="IPR019734">
    <property type="entry name" value="TPR_rpt"/>
</dbReference>
<dbReference type="Pfam" id="PF13181">
    <property type="entry name" value="TPR_8"/>
    <property type="match status" value="1"/>
</dbReference>
<feature type="region of interest" description="Disordered" evidence="2">
    <location>
        <begin position="1"/>
        <end position="62"/>
    </location>
</feature>
<feature type="repeat" description="TPR" evidence="1">
    <location>
        <begin position="152"/>
        <end position="185"/>
    </location>
</feature>
<evidence type="ECO:0000313" key="3">
    <source>
        <dbReference type="EnsemblMetazoa" id="CLYHEMP013694.1"/>
    </source>
</evidence>
<dbReference type="InterPro" id="IPR052769">
    <property type="entry name" value="TPR_domain_protein"/>
</dbReference>
<dbReference type="AlphaFoldDB" id="A0A7M5WVD9"/>
<dbReference type="InterPro" id="IPR011990">
    <property type="entry name" value="TPR-like_helical_dom_sf"/>
</dbReference>
<evidence type="ECO:0000256" key="2">
    <source>
        <dbReference type="SAM" id="MobiDB-lite"/>
    </source>
</evidence>
<organism evidence="3 4">
    <name type="scientific">Clytia hemisphaerica</name>
    <dbReference type="NCBI Taxonomy" id="252671"/>
    <lineage>
        <taxon>Eukaryota</taxon>
        <taxon>Metazoa</taxon>
        <taxon>Cnidaria</taxon>
        <taxon>Hydrozoa</taxon>
        <taxon>Hydroidolina</taxon>
        <taxon>Leptothecata</taxon>
        <taxon>Obeliida</taxon>
        <taxon>Clytiidae</taxon>
        <taxon>Clytia</taxon>
    </lineage>
</organism>
<dbReference type="Gene3D" id="1.25.40.10">
    <property type="entry name" value="Tetratricopeptide repeat domain"/>
    <property type="match status" value="1"/>
</dbReference>
<keyword evidence="4" id="KW-1185">Reference proteome</keyword>
<dbReference type="OrthoDB" id="1872379at2759"/>
<evidence type="ECO:0000313" key="4">
    <source>
        <dbReference type="Proteomes" id="UP000594262"/>
    </source>
</evidence>
<sequence>MEEIEIPNEKPFDQVTEDLQSTHITDEPIELNTPVNPSDDPSLKIEQNGEQNTEVAESKEEEIEEILSEEVKEQKHKEAITLKDEGNVLFKNAEYEKAVGLYTQGLQTCPKCFSKTLAILYSNRAACHMKTDESEKGIEDCTQALTCDEHYTKARIRRAQIYETTDKLDEALKDYNEVLSYDRTNKIALDAAM</sequence>
<evidence type="ECO:0000256" key="1">
    <source>
        <dbReference type="PROSITE-ProRule" id="PRU00339"/>
    </source>
</evidence>
<dbReference type="PROSITE" id="PS50005">
    <property type="entry name" value="TPR"/>
    <property type="match status" value="1"/>
</dbReference>
<dbReference type="EnsemblMetazoa" id="CLYHEMT013694.1">
    <property type="protein sequence ID" value="CLYHEMP013694.1"/>
    <property type="gene ID" value="CLYHEMG013694"/>
</dbReference>
<dbReference type="PANTHER" id="PTHR46014:SF1">
    <property type="entry name" value="TETRATRICOPEPTIDE REPEAT PROTEIN 1"/>
    <property type="match status" value="1"/>
</dbReference>